<keyword evidence="2" id="KW-1133">Transmembrane helix</keyword>
<sequence length="495" mass="53658">SVGESDEEPPGKGSHSPLLTRHQSLEGKGVSNSSRVRSAGKRLMSASRSGTTGGQTYQPLVFRSSSANAKIGGDKGDKKDSTENEYKVCTLTFENIYADDESSSDTLSVVKMSSSSDETLSSTTDRISLHRQSLGNLDCDNSHSTCTDITINNHDDRELSLQVETNSQEIPCTNIRKDIYYNSQVPVTSVRRGTTEEREEEHQSSPCSSEGGVLVADMENGDSRSSSPGLDWLFCHSDSDSEFADIARTPEEREQRKSQLGISTCNDKDRWNMIRSSPESPIEVVGATGQSSASQGAIPKKRRQGVILDEPDNGSGSGGSGSGNAAGNREVSVTMEDLVRRLLDILNSSLRDPEQCDIQKLVVLKQRLEQEGGIGGVIGSAGVSLNNNGANDTSYVNNKNSNDKLVEPALYRKPAVRRRRHVAGSATSPPAVCTTDPSDFSLLTTTLTTSLTTTPTTVPSVPMESPFFDQQRNISTQVFLYIFIFFNVNYISIIM</sequence>
<evidence type="ECO:0000313" key="4">
    <source>
        <dbReference type="Proteomes" id="UP001497623"/>
    </source>
</evidence>
<feature type="transmembrane region" description="Helical" evidence="2">
    <location>
        <begin position="478"/>
        <end position="494"/>
    </location>
</feature>
<protein>
    <submittedName>
        <fullName evidence="3">Uncharacterized protein</fullName>
    </submittedName>
</protein>
<feature type="compositionally biased region" description="Polar residues" evidence="1">
    <location>
        <begin position="46"/>
        <end position="61"/>
    </location>
</feature>
<feature type="region of interest" description="Disordered" evidence="1">
    <location>
        <begin position="1"/>
        <end position="61"/>
    </location>
</feature>
<organism evidence="3 4">
    <name type="scientific">Meganyctiphanes norvegica</name>
    <name type="common">Northern krill</name>
    <name type="synonym">Thysanopoda norvegica</name>
    <dbReference type="NCBI Taxonomy" id="48144"/>
    <lineage>
        <taxon>Eukaryota</taxon>
        <taxon>Metazoa</taxon>
        <taxon>Ecdysozoa</taxon>
        <taxon>Arthropoda</taxon>
        <taxon>Crustacea</taxon>
        <taxon>Multicrustacea</taxon>
        <taxon>Malacostraca</taxon>
        <taxon>Eumalacostraca</taxon>
        <taxon>Eucarida</taxon>
        <taxon>Euphausiacea</taxon>
        <taxon>Euphausiidae</taxon>
        <taxon>Meganyctiphanes</taxon>
    </lineage>
</organism>
<proteinExistence type="predicted"/>
<feature type="region of interest" description="Disordered" evidence="1">
    <location>
        <begin position="249"/>
        <end position="330"/>
    </location>
</feature>
<reference evidence="3 4" key="1">
    <citation type="submission" date="2024-05" db="EMBL/GenBank/DDBJ databases">
        <authorList>
            <person name="Wallberg A."/>
        </authorList>
    </citation>
    <scope>NUCLEOTIDE SEQUENCE [LARGE SCALE GENOMIC DNA]</scope>
</reference>
<gene>
    <name evidence="3" type="ORF">MNOR_LOCUS38969</name>
</gene>
<feature type="compositionally biased region" description="Basic and acidic residues" evidence="1">
    <location>
        <begin position="193"/>
        <end position="203"/>
    </location>
</feature>
<dbReference type="Proteomes" id="UP001497623">
    <property type="component" value="Unassembled WGS sequence"/>
</dbReference>
<evidence type="ECO:0000256" key="1">
    <source>
        <dbReference type="SAM" id="MobiDB-lite"/>
    </source>
</evidence>
<keyword evidence="4" id="KW-1185">Reference proteome</keyword>
<evidence type="ECO:0000256" key="2">
    <source>
        <dbReference type="SAM" id="Phobius"/>
    </source>
</evidence>
<dbReference type="AlphaFoldDB" id="A0AAV2SQ57"/>
<feature type="non-terminal residue" evidence="3">
    <location>
        <position position="1"/>
    </location>
</feature>
<feature type="region of interest" description="Disordered" evidence="1">
    <location>
        <begin position="190"/>
        <end position="227"/>
    </location>
</feature>
<keyword evidence="2" id="KW-0812">Transmembrane</keyword>
<name>A0AAV2SQ57_MEGNR</name>
<accession>A0AAV2SQ57</accession>
<evidence type="ECO:0000313" key="3">
    <source>
        <dbReference type="EMBL" id="CAL4219632.1"/>
    </source>
</evidence>
<feature type="compositionally biased region" description="Gly residues" evidence="1">
    <location>
        <begin position="315"/>
        <end position="324"/>
    </location>
</feature>
<comment type="caution">
    <text evidence="3">The sequence shown here is derived from an EMBL/GenBank/DDBJ whole genome shotgun (WGS) entry which is preliminary data.</text>
</comment>
<dbReference type="EMBL" id="CAXKWB010095043">
    <property type="protein sequence ID" value="CAL4219632.1"/>
    <property type="molecule type" value="Genomic_DNA"/>
</dbReference>
<keyword evidence="2" id="KW-0472">Membrane</keyword>